<dbReference type="KEGG" id="mph:MLP_32520"/>
<accession>F5XLK0</accession>
<proteinExistence type="predicted"/>
<dbReference type="InterPro" id="IPR029057">
    <property type="entry name" value="PRTase-like"/>
</dbReference>
<gene>
    <name evidence="1" type="ordered locus">MLP_32520</name>
</gene>
<dbReference type="SUPFAM" id="SSF53271">
    <property type="entry name" value="PRTase-like"/>
    <property type="match status" value="1"/>
</dbReference>
<dbReference type="AlphaFoldDB" id="F5XLK0"/>
<name>F5XLK0_MICPN</name>
<organism evidence="1 2">
    <name type="scientific">Microlunatus phosphovorus (strain ATCC 700054 / DSM 10555 / JCM 9379 / NBRC 101784 / NCIMB 13414 / VKM Ac-1990 / NM-1)</name>
    <dbReference type="NCBI Taxonomy" id="1032480"/>
    <lineage>
        <taxon>Bacteria</taxon>
        <taxon>Bacillati</taxon>
        <taxon>Actinomycetota</taxon>
        <taxon>Actinomycetes</taxon>
        <taxon>Propionibacteriales</taxon>
        <taxon>Propionibacteriaceae</taxon>
        <taxon>Microlunatus</taxon>
    </lineage>
</organism>
<evidence type="ECO:0000313" key="1">
    <source>
        <dbReference type="EMBL" id="BAK36266.1"/>
    </source>
</evidence>
<dbReference type="STRING" id="1032480.MLP_32520"/>
<evidence type="ECO:0000313" key="2">
    <source>
        <dbReference type="Proteomes" id="UP000007947"/>
    </source>
</evidence>
<dbReference type="PANTHER" id="PTHR47505:SF1">
    <property type="entry name" value="DNA UTILIZATION PROTEIN YHGH"/>
    <property type="match status" value="1"/>
</dbReference>
<sequence length="245" mass="25635">MGERALGDRADRWWSATADLLLGASCPGCRQPWWGACPSCRGHVLAQPTRLTAPTPAPPGFPMTATASTYDAVHRGLLHAHKEDQALMLTPLLGDRLAASVADLLAAREVPPHEPIVLVPMPSAAAAVRERGFDATAALAGRAARTLAGQRLVRSAGLLAQRRGLADQAELDAAQRAANLRGGLRLRSGVDSLRWRPDGPAVVVVDDLVTTGASLTEAVRCLTAAGYEVLGAATVSATVRMLSGY</sequence>
<reference evidence="1 2" key="1">
    <citation type="submission" date="2011-05" db="EMBL/GenBank/DDBJ databases">
        <title>Whole genome sequence of Microlunatus phosphovorus NM-1.</title>
        <authorList>
            <person name="Hosoyama A."/>
            <person name="Sasaki K."/>
            <person name="Harada T."/>
            <person name="Igarashi R."/>
            <person name="Kawakoshi A."/>
            <person name="Sasagawa M."/>
            <person name="Fukada J."/>
            <person name="Nakamura S."/>
            <person name="Katano Y."/>
            <person name="Hanada S."/>
            <person name="Kamagata Y."/>
            <person name="Nakamura N."/>
            <person name="Yamazaki S."/>
            <person name="Fujita N."/>
        </authorList>
    </citation>
    <scope>NUCLEOTIDE SEQUENCE [LARGE SCALE GENOMIC DNA]</scope>
    <source>
        <strain evidence="2">ATCC 700054 / DSM 10555 / JCM 9379 / NBRC 101784 / NCIMB 13414 / VKM Ac-1990 / NM-1</strain>
    </source>
</reference>
<dbReference type="RefSeq" id="WP_013864129.1">
    <property type="nucleotide sequence ID" value="NC_015635.1"/>
</dbReference>
<dbReference type="eggNOG" id="COG1040">
    <property type="taxonomic scope" value="Bacteria"/>
</dbReference>
<dbReference type="Gene3D" id="3.40.50.2020">
    <property type="match status" value="1"/>
</dbReference>
<dbReference type="InterPro" id="IPR051910">
    <property type="entry name" value="ComF/GntX_DNA_util-trans"/>
</dbReference>
<keyword evidence="2" id="KW-1185">Reference proteome</keyword>
<protein>
    <submittedName>
        <fullName evidence="1">Uncharacterized protein</fullName>
    </submittedName>
</protein>
<dbReference type="Proteomes" id="UP000007947">
    <property type="component" value="Chromosome"/>
</dbReference>
<dbReference type="EMBL" id="AP012204">
    <property type="protein sequence ID" value="BAK36266.1"/>
    <property type="molecule type" value="Genomic_DNA"/>
</dbReference>
<dbReference type="PANTHER" id="PTHR47505">
    <property type="entry name" value="DNA UTILIZATION PROTEIN YHGH"/>
    <property type="match status" value="1"/>
</dbReference>
<dbReference type="HOGENOM" id="CLU_054549_3_1_11"/>